<dbReference type="EMBL" id="CAJVCH010042297">
    <property type="protein sequence ID" value="CAG7716946.1"/>
    <property type="molecule type" value="Genomic_DNA"/>
</dbReference>
<dbReference type="AlphaFoldDB" id="A0A8J2JAI7"/>
<feature type="non-terminal residue" evidence="1">
    <location>
        <position position="1"/>
    </location>
</feature>
<sequence length="19" mass="2151">IHYNPKSKKFSGKIFEGVA</sequence>
<evidence type="ECO:0000313" key="1">
    <source>
        <dbReference type="EMBL" id="CAG7716946.1"/>
    </source>
</evidence>
<keyword evidence="2" id="KW-1185">Reference proteome</keyword>
<gene>
    <name evidence="1" type="ORF">AFUS01_LOCUS6429</name>
</gene>
<dbReference type="Proteomes" id="UP000708208">
    <property type="component" value="Unassembled WGS sequence"/>
</dbReference>
<protein>
    <submittedName>
        <fullName evidence="1">Uncharacterized protein</fullName>
    </submittedName>
</protein>
<organism evidence="1 2">
    <name type="scientific">Allacma fusca</name>
    <dbReference type="NCBI Taxonomy" id="39272"/>
    <lineage>
        <taxon>Eukaryota</taxon>
        <taxon>Metazoa</taxon>
        <taxon>Ecdysozoa</taxon>
        <taxon>Arthropoda</taxon>
        <taxon>Hexapoda</taxon>
        <taxon>Collembola</taxon>
        <taxon>Symphypleona</taxon>
        <taxon>Sminthuridae</taxon>
        <taxon>Allacma</taxon>
    </lineage>
</organism>
<accession>A0A8J2JAI7</accession>
<evidence type="ECO:0000313" key="2">
    <source>
        <dbReference type="Proteomes" id="UP000708208"/>
    </source>
</evidence>
<reference evidence="1" key="1">
    <citation type="submission" date="2021-06" db="EMBL/GenBank/DDBJ databases">
        <authorList>
            <person name="Hodson N. C."/>
            <person name="Mongue J. A."/>
            <person name="Jaron S. K."/>
        </authorList>
    </citation>
    <scope>NUCLEOTIDE SEQUENCE</scope>
</reference>
<comment type="caution">
    <text evidence="1">The sequence shown here is derived from an EMBL/GenBank/DDBJ whole genome shotgun (WGS) entry which is preliminary data.</text>
</comment>
<proteinExistence type="predicted"/>
<name>A0A8J2JAI7_9HEXA</name>